<dbReference type="AlphaFoldDB" id="A0A1V8SR03"/>
<organism evidence="2 3">
    <name type="scientific">Cryoendolithus antarcticus</name>
    <dbReference type="NCBI Taxonomy" id="1507870"/>
    <lineage>
        <taxon>Eukaryota</taxon>
        <taxon>Fungi</taxon>
        <taxon>Dikarya</taxon>
        <taxon>Ascomycota</taxon>
        <taxon>Pezizomycotina</taxon>
        <taxon>Dothideomycetes</taxon>
        <taxon>Dothideomycetidae</taxon>
        <taxon>Cladosporiales</taxon>
        <taxon>Cladosporiaceae</taxon>
        <taxon>Cryoendolithus</taxon>
    </lineage>
</organism>
<dbReference type="Proteomes" id="UP000192596">
    <property type="component" value="Unassembled WGS sequence"/>
</dbReference>
<name>A0A1V8SR03_9PEZI</name>
<evidence type="ECO:0000313" key="3">
    <source>
        <dbReference type="Proteomes" id="UP000192596"/>
    </source>
</evidence>
<evidence type="ECO:0000259" key="1">
    <source>
        <dbReference type="Pfam" id="PF24864"/>
    </source>
</evidence>
<protein>
    <recommendedName>
        <fullName evidence="1">DUF7730 domain-containing protein</fullName>
    </recommendedName>
</protein>
<reference evidence="3" key="1">
    <citation type="submission" date="2017-03" db="EMBL/GenBank/DDBJ databases">
        <title>Genomes of endolithic fungi from Antarctica.</title>
        <authorList>
            <person name="Coleine C."/>
            <person name="Masonjones S."/>
            <person name="Stajich J.E."/>
        </authorList>
    </citation>
    <scope>NUCLEOTIDE SEQUENCE [LARGE SCALE GENOMIC DNA]</scope>
    <source>
        <strain evidence="3">CCFEE 5527</strain>
    </source>
</reference>
<evidence type="ECO:0000313" key="2">
    <source>
        <dbReference type="EMBL" id="OQO01458.1"/>
    </source>
</evidence>
<gene>
    <name evidence="2" type="ORF">B0A48_13013</name>
</gene>
<dbReference type="EMBL" id="NAJO01000031">
    <property type="protein sequence ID" value="OQO01458.1"/>
    <property type="molecule type" value="Genomic_DNA"/>
</dbReference>
<dbReference type="InterPro" id="IPR056632">
    <property type="entry name" value="DUF7730"/>
</dbReference>
<dbReference type="InParanoid" id="A0A1V8SR03"/>
<keyword evidence="3" id="KW-1185">Reference proteome</keyword>
<dbReference type="OrthoDB" id="3762612at2759"/>
<accession>A0A1V8SR03</accession>
<dbReference type="PANTHER" id="PTHR42085:SF2">
    <property type="entry name" value="F-BOX DOMAIN-CONTAINING PROTEIN"/>
    <property type="match status" value="1"/>
</dbReference>
<proteinExistence type="predicted"/>
<dbReference type="PANTHER" id="PTHR42085">
    <property type="entry name" value="F-BOX DOMAIN-CONTAINING PROTEIN"/>
    <property type="match status" value="1"/>
</dbReference>
<dbReference type="InterPro" id="IPR038883">
    <property type="entry name" value="AN11006-like"/>
</dbReference>
<comment type="caution">
    <text evidence="2">The sequence shown here is derived from an EMBL/GenBank/DDBJ whole genome shotgun (WGS) entry which is preliminary data.</text>
</comment>
<sequence>MPYRQKYQQRPETQQWRKKRQQQEVLVKPWWAIEEDGQPAMMLCGVHMRPKSYSALKHPVGDPERYLWASAEDKRYRRALGAGEKRVSCLCDYTYYPKLLGEREMADRTVSHLVPNIGEQHTLTFQQIKPSFLLMRLPAELRDEVYRQMLVSPGGVDICPTPYGRAPTRKCRNRGENCESYFKSTVQAEEYQGNSKWETIGQFAGILRANKQVHLEASRICYSENEFRFTNTTV</sequence>
<feature type="domain" description="DUF7730" evidence="1">
    <location>
        <begin position="130"/>
        <end position="233"/>
    </location>
</feature>
<dbReference type="Pfam" id="PF24864">
    <property type="entry name" value="DUF7730"/>
    <property type="match status" value="1"/>
</dbReference>